<feature type="region of interest" description="Disordered" evidence="1">
    <location>
        <begin position="55"/>
        <end position="75"/>
    </location>
</feature>
<gene>
    <name evidence="2" type="ORF">KVV02_005070</name>
</gene>
<accession>A0A9P7ZX60</accession>
<sequence>MRAWDVVAAEERRYVQQVGRDQGSTQHVLRRRSCPRNDVKVLPIMIIGDKGTGVGSRIGGHARRGGTKCARTTGDSAPSPFTMNFKQSLRLLPRCGFFGPIKETKEWKHHHRERERHCRAYKPEMHVVSLRLHNESSRRPLGPRYTDVRNLRPGVAFKTAS</sequence>
<reference evidence="2" key="1">
    <citation type="submission" date="2021-07" db="EMBL/GenBank/DDBJ databases">
        <title>Draft genome of Mortierella alpina, strain LL118, isolated from an aspen leaf litter sample.</title>
        <authorList>
            <person name="Yang S."/>
            <person name="Vinatzer B.A."/>
        </authorList>
    </citation>
    <scope>NUCLEOTIDE SEQUENCE</scope>
    <source>
        <strain evidence="2">LL118</strain>
    </source>
</reference>
<name>A0A9P7ZX60_MORAP</name>
<organism evidence="2 3">
    <name type="scientific">Mortierella alpina</name>
    <name type="common">Oleaginous fungus</name>
    <name type="synonym">Mortierella renispora</name>
    <dbReference type="NCBI Taxonomy" id="64518"/>
    <lineage>
        <taxon>Eukaryota</taxon>
        <taxon>Fungi</taxon>
        <taxon>Fungi incertae sedis</taxon>
        <taxon>Mucoromycota</taxon>
        <taxon>Mortierellomycotina</taxon>
        <taxon>Mortierellomycetes</taxon>
        <taxon>Mortierellales</taxon>
        <taxon>Mortierellaceae</taxon>
        <taxon>Mortierella</taxon>
    </lineage>
</organism>
<evidence type="ECO:0000313" key="3">
    <source>
        <dbReference type="Proteomes" id="UP000717515"/>
    </source>
</evidence>
<evidence type="ECO:0000313" key="2">
    <source>
        <dbReference type="EMBL" id="KAG9319789.1"/>
    </source>
</evidence>
<dbReference type="AlphaFoldDB" id="A0A9P7ZX60"/>
<protein>
    <submittedName>
        <fullName evidence="2">Uncharacterized protein</fullName>
    </submittedName>
</protein>
<comment type="caution">
    <text evidence="2">The sequence shown here is derived from an EMBL/GenBank/DDBJ whole genome shotgun (WGS) entry which is preliminary data.</text>
</comment>
<proteinExistence type="predicted"/>
<dbReference type="Proteomes" id="UP000717515">
    <property type="component" value="Unassembled WGS sequence"/>
</dbReference>
<evidence type="ECO:0000256" key="1">
    <source>
        <dbReference type="SAM" id="MobiDB-lite"/>
    </source>
</evidence>
<dbReference type="EMBL" id="JAIFTL010000377">
    <property type="protein sequence ID" value="KAG9319789.1"/>
    <property type="molecule type" value="Genomic_DNA"/>
</dbReference>